<dbReference type="Gene3D" id="1.10.10.10">
    <property type="entry name" value="Winged helix-like DNA-binding domain superfamily/Winged helix DNA-binding domain"/>
    <property type="match status" value="1"/>
</dbReference>
<dbReference type="PANTHER" id="PTHR44846">
    <property type="entry name" value="MANNOSYL-D-GLYCERATE TRANSPORT/METABOLISM SYSTEM REPRESSOR MNGR-RELATED"/>
    <property type="match status" value="1"/>
</dbReference>
<dbReference type="GO" id="GO:0003677">
    <property type="term" value="F:DNA binding"/>
    <property type="evidence" value="ECO:0007669"/>
    <property type="project" value="UniProtKB-UniRule"/>
</dbReference>
<evidence type="ECO:0000256" key="1">
    <source>
        <dbReference type="ARBA" id="ARBA00022491"/>
    </source>
</evidence>
<keyword evidence="4" id="KW-0238">DNA-binding</keyword>
<gene>
    <name evidence="11" type="primary">hutC</name>
    <name evidence="11" type="ORF">GCM10011611_28550</name>
</gene>
<dbReference type="SMART" id="SM00345">
    <property type="entry name" value="HTH_GNTR"/>
    <property type="match status" value="1"/>
</dbReference>
<dbReference type="Gene3D" id="3.40.1410.10">
    <property type="entry name" value="Chorismate lyase-like"/>
    <property type="match status" value="1"/>
</dbReference>
<dbReference type="InterPro" id="IPR000524">
    <property type="entry name" value="Tscrpt_reg_HTH_GntR"/>
</dbReference>
<evidence type="ECO:0000313" key="11">
    <source>
        <dbReference type="EMBL" id="GGF20768.1"/>
    </source>
</evidence>
<evidence type="ECO:0000256" key="3">
    <source>
        <dbReference type="ARBA" id="ARBA00023015"/>
    </source>
</evidence>
<dbReference type="Proteomes" id="UP000646365">
    <property type="component" value="Unassembled WGS sequence"/>
</dbReference>
<proteinExistence type="predicted"/>
<dbReference type="SUPFAM" id="SSF46785">
    <property type="entry name" value="Winged helix' DNA-binding domain"/>
    <property type="match status" value="1"/>
</dbReference>
<comment type="function">
    <text evidence="6">Repressor which binds to the hutP region in the histidine utilization (hut) operon. It blocks the expression of all the hut genes in the absence of inducer.</text>
</comment>
<sequence>MSTLDLEDGPAPLYERIKRGILRKIESGAWGPDQRIPSENELVRALGVSRMTINRAFTELAEDGVLVRIHGVGTFVGAGEGAGEGEGGGETTALTPLVEIRNIADEIAERGHRHGALLLCREVALAPGEIALEFSTRPGRRLFHTIVVHKENDLPVQLEDRYVDPALVPAYLDQDFTRVTPAEYLMAAAPLSEGEHVVEAVLAEDWECRQLAIEPTEPCLLVRRRTWSSGRLVSVARLLYPGARYRLSGRFQTGVGG</sequence>
<keyword evidence="2" id="KW-0369">Histidine metabolism</keyword>
<evidence type="ECO:0000256" key="8">
    <source>
        <dbReference type="ARBA" id="ARBA00071620"/>
    </source>
</evidence>
<feature type="domain" description="HTH gntR-type" evidence="10">
    <location>
        <begin position="11"/>
        <end position="79"/>
    </location>
</feature>
<dbReference type="PANTHER" id="PTHR44846:SF16">
    <property type="entry name" value="TRANSCRIPTIONAL REGULATOR PHNF-RELATED"/>
    <property type="match status" value="1"/>
</dbReference>
<dbReference type="InterPro" id="IPR036388">
    <property type="entry name" value="WH-like_DNA-bd_sf"/>
</dbReference>
<evidence type="ECO:0000256" key="2">
    <source>
        <dbReference type="ARBA" id="ARBA00022808"/>
    </source>
</evidence>
<evidence type="ECO:0000259" key="10">
    <source>
        <dbReference type="PROSITE" id="PS50949"/>
    </source>
</evidence>
<dbReference type="SMART" id="SM00866">
    <property type="entry name" value="UTRA"/>
    <property type="match status" value="1"/>
</dbReference>
<dbReference type="PROSITE" id="PS50949">
    <property type="entry name" value="HTH_GNTR"/>
    <property type="match status" value="1"/>
</dbReference>
<evidence type="ECO:0000256" key="5">
    <source>
        <dbReference type="ARBA" id="ARBA00023163"/>
    </source>
</evidence>
<reference evidence="11" key="1">
    <citation type="journal article" date="2014" name="Int. J. Syst. Evol. Microbiol.">
        <title>Complete genome sequence of Corynebacterium casei LMG S-19264T (=DSM 44701T), isolated from a smear-ripened cheese.</title>
        <authorList>
            <consortium name="US DOE Joint Genome Institute (JGI-PGF)"/>
            <person name="Walter F."/>
            <person name="Albersmeier A."/>
            <person name="Kalinowski J."/>
            <person name="Ruckert C."/>
        </authorList>
    </citation>
    <scope>NUCLEOTIDE SEQUENCE</scope>
    <source>
        <strain evidence="11">CGMCC 1.15725</strain>
    </source>
</reference>
<dbReference type="Pfam" id="PF07702">
    <property type="entry name" value="UTRA"/>
    <property type="match status" value="1"/>
</dbReference>
<keyword evidence="12" id="KW-1185">Reference proteome</keyword>
<organism evidence="11 12">
    <name type="scientific">Aliidongia dinghuensis</name>
    <dbReference type="NCBI Taxonomy" id="1867774"/>
    <lineage>
        <taxon>Bacteria</taxon>
        <taxon>Pseudomonadati</taxon>
        <taxon>Pseudomonadota</taxon>
        <taxon>Alphaproteobacteria</taxon>
        <taxon>Rhodospirillales</taxon>
        <taxon>Dongiaceae</taxon>
        <taxon>Aliidongia</taxon>
    </lineage>
</organism>
<accession>A0A8J2YUC0</accession>
<dbReference type="AlphaFoldDB" id="A0A8J2YUC0"/>
<keyword evidence="3" id="KW-0805">Transcription regulation</keyword>
<dbReference type="InterPro" id="IPR010248">
    <property type="entry name" value="His_ut_repres"/>
</dbReference>
<dbReference type="InterPro" id="IPR050679">
    <property type="entry name" value="Bact_HTH_transcr_reg"/>
</dbReference>
<dbReference type="FunFam" id="1.10.10.10:FF:000079">
    <property type="entry name" value="GntR family transcriptional regulator"/>
    <property type="match status" value="1"/>
</dbReference>
<dbReference type="NCBIfam" id="TIGR02018">
    <property type="entry name" value="his_ut_repres"/>
    <property type="match status" value="1"/>
</dbReference>
<dbReference type="InterPro" id="IPR036390">
    <property type="entry name" value="WH_DNA-bd_sf"/>
</dbReference>
<dbReference type="GO" id="GO:0003700">
    <property type="term" value="F:DNA-binding transcription factor activity"/>
    <property type="evidence" value="ECO:0007669"/>
    <property type="project" value="UniProtKB-UniRule"/>
</dbReference>
<keyword evidence="1" id="KW-0678">Repressor</keyword>
<evidence type="ECO:0000313" key="12">
    <source>
        <dbReference type="Proteomes" id="UP000646365"/>
    </source>
</evidence>
<dbReference type="CDD" id="cd07377">
    <property type="entry name" value="WHTH_GntR"/>
    <property type="match status" value="1"/>
</dbReference>
<dbReference type="GO" id="GO:0045892">
    <property type="term" value="P:negative regulation of DNA-templated transcription"/>
    <property type="evidence" value="ECO:0007669"/>
    <property type="project" value="UniProtKB-UniRule"/>
</dbReference>
<evidence type="ECO:0000256" key="4">
    <source>
        <dbReference type="ARBA" id="ARBA00023125"/>
    </source>
</evidence>
<name>A0A8J2YUC0_9PROT</name>
<comment type="caution">
    <text evidence="11">The sequence shown here is derived from an EMBL/GenBank/DDBJ whole genome shotgun (WGS) entry which is preliminary data.</text>
</comment>
<reference evidence="11" key="2">
    <citation type="submission" date="2020-09" db="EMBL/GenBank/DDBJ databases">
        <authorList>
            <person name="Sun Q."/>
            <person name="Zhou Y."/>
        </authorList>
    </citation>
    <scope>NUCLEOTIDE SEQUENCE</scope>
    <source>
        <strain evidence="11">CGMCC 1.15725</strain>
    </source>
</reference>
<dbReference type="SUPFAM" id="SSF64288">
    <property type="entry name" value="Chorismate lyase-like"/>
    <property type="match status" value="1"/>
</dbReference>
<dbReference type="FunFam" id="3.40.1410.10:FF:000004">
    <property type="entry name" value="Histidine utilization repressor"/>
    <property type="match status" value="1"/>
</dbReference>
<dbReference type="EMBL" id="BMJQ01000007">
    <property type="protein sequence ID" value="GGF20768.1"/>
    <property type="molecule type" value="Genomic_DNA"/>
</dbReference>
<dbReference type="Pfam" id="PF00392">
    <property type="entry name" value="GntR"/>
    <property type="match status" value="1"/>
</dbReference>
<dbReference type="InterPro" id="IPR028978">
    <property type="entry name" value="Chorismate_lyase_/UTRA_dom_sf"/>
</dbReference>
<keyword evidence="5" id="KW-0804">Transcription</keyword>
<evidence type="ECO:0000256" key="6">
    <source>
        <dbReference type="ARBA" id="ARBA00058362"/>
    </source>
</evidence>
<dbReference type="GO" id="GO:0006547">
    <property type="term" value="P:L-histidine metabolic process"/>
    <property type="evidence" value="ECO:0007669"/>
    <property type="project" value="UniProtKB-UniRule"/>
</dbReference>
<evidence type="ECO:0000256" key="7">
    <source>
        <dbReference type="ARBA" id="ARBA00060686"/>
    </source>
</evidence>
<comment type="pathway">
    <text evidence="7">Amino-acid degradation; L-histidine degradation into L-glutamate [regulation].</text>
</comment>
<dbReference type="PRINTS" id="PR00035">
    <property type="entry name" value="HTHGNTR"/>
</dbReference>
<protein>
    <recommendedName>
        <fullName evidence="8 9">Histidine utilization repressor</fullName>
    </recommendedName>
</protein>
<evidence type="ECO:0000256" key="9">
    <source>
        <dbReference type="NCBIfam" id="TIGR02018"/>
    </source>
</evidence>
<dbReference type="RefSeq" id="WP_189046852.1">
    <property type="nucleotide sequence ID" value="NZ_BMJQ01000007.1"/>
</dbReference>
<dbReference type="InterPro" id="IPR011663">
    <property type="entry name" value="UTRA"/>
</dbReference>